<gene>
    <name evidence="1" type="ORF">PSTEL_03995</name>
</gene>
<reference evidence="1 2" key="1">
    <citation type="submission" date="2014-08" db="EMBL/GenBank/DDBJ databases">
        <title>Comparative genomics of the Paenibacillus odorifer group.</title>
        <authorList>
            <person name="den Bakker H.C."/>
            <person name="Tsai Y.-C."/>
            <person name="Martin N."/>
            <person name="Korlach J."/>
            <person name="Wiedmann M."/>
        </authorList>
    </citation>
    <scope>NUCLEOTIDE SEQUENCE [LARGE SCALE GENOMIC DNA]</scope>
    <source>
        <strain evidence="1 2">DSM 14472</strain>
    </source>
</reference>
<keyword evidence="2" id="KW-1185">Reference proteome</keyword>
<sequence>MYKRDDNEINGMRITAWWYFLADKSVFGEYRAAFLNKKFINICFYALHINLWSDTICSYLNDAAC</sequence>
<dbReference type="Proteomes" id="UP000029507">
    <property type="component" value="Chromosome"/>
</dbReference>
<evidence type="ECO:0000313" key="2">
    <source>
        <dbReference type="Proteomes" id="UP000029507"/>
    </source>
</evidence>
<evidence type="ECO:0000313" key="1">
    <source>
        <dbReference type="EMBL" id="AIQ62388.1"/>
    </source>
</evidence>
<dbReference type="EMBL" id="CP009286">
    <property type="protein sequence ID" value="AIQ62388.1"/>
    <property type="molecule type" value="Genomic_DNA"/>
</dbReference>
<accession>A0A089LT82</accession>
<proteinExistence type="predicted"/>
<organism evidence="1 2">
    <name type="scientific">Paenibacillus stellifer</name>
    <dbReference type="NCBI Taxonomy" id="169760"/>
    <lineage>
        <taxon>Bacteria</taxon>
        <taxon>Bacillati</taxon>
        <taxon>Bacillota</taxon>
        <taxon>Bacilli</taxon>
        <taxon>Bacillales</taxon>
        <taxon>Paenibacillaceae</taxon>
        <taxon>Paenibacillus</taxon>
    </lineage>
</organism>
<name>A0A089LT82_9BACL</name>
<protein>
    <submittedName>
        <fullName evidence="1">Uncharacterized protein</fullName>
    </submittedName>
</protein>
<dbReference type="HOGENOM" id="CLU_2845744_0_0_9"/>
<dbReference type="KEGG" id="pste:PSTEL_03995"/>
<dbReference type="AlphaFoldDB" id="A0A089LT82"/>